<evidence type="ECO:0000313" key="11">
    <source>
        <dbReference type="EMBL" id="GEZ86585.1"/>
    </source>
</evidence>
<dbReference type="Gene3D" id="3.30.420.10">
    <property type="entry name" value="Ribonuclease H-like superfamily/Ribonuclease H"/>
    <property type="match status" value="1"/>
</dbReference>
<dbReference type="Pfam" id="PF13976">
    <property type="entry name" value="gag_pre-integrs"/>
    <property type="match status" value="1"/>
</dbReference>
<accession>A0A699IUB2</accession>
<dbReference type="GO" id="GO:0003676">
    <property type="term" value="F:nucleic acid binding"/>
    <property type="evidence" value="ECO:0007669"/>
    <property type="project" value="InterPro"/>
</dbReference>
<dbReference type="GO" id="GO:0015074">
    <property type="term" value="P:DNA integration"/>
    <property type="evidence" value="ECO:0007669"/>
    <property type="project" value="UniProtKB-KW"/>
</dbReference>
<reference evidence="11" key="1">
    <citation type="journal article" date="2019" name="Sci. Rep.">
        <title>Draft genome of Tanacetum cinerariifolium, the natural source of mosquito coil.</title>
        <authorList>
            <person name="Yamashiro T."/>
            <person name="Shiraishi A."/>
            <person name="Satake H."/>
            <person name="Nakayama K."/>
        </authorList>
    </citation>
    <scope>NUCLEOTIDE SEQUENCE</scope>
</reference>
<keyword evidence="6" id="KW-0229">DNA integration</keyword>
<feature type="non-terminal residue" evidence="11">
    <location>
        <position position="1"/>
    </location>
</feature>
<keyword evidence="5" id="KW-0460">Magnesium</keyword>
<evidence type="ECO:0000256" key="9">
    <source>
        <dbReference type="ARBA" id="ARBA00023172"/>
    </source>
</evidence>
<keyword evidence="7" id="KW-0695">RNA-directed DNA polymerase</keyword>
<dbReference type="Pfam" id="PF00665">
    <property type="entry name" value="rve"/>
    <property type="match status" value="1"/>
</dbReference>
<protein>
    <submittedName>
        <fullName evidence="11">Retrovirus-related Pol polyprotein from transposon TNT 1-94</fullName>
    </submittedName>
</protein>
<dbReference type="PANTHER" id="PTHR42648:SF11">
    <property type="entry name" value="TRANSPOSON TY4-P GAG-POL POLYPROTEIN"/>
    <property type="match status" value="1"/>
</dbReference>
<evidence type="ECO:0000256" key="8">
    <source>
        <dbReference type="ARBA" id="ARBA00022932"/>
    </source>
</evidence>
<name>A0A699IUB2_TANCI</name>
<keyword evidence="8" id="KW-0239">DNA-directed DNA polymerase</keyword>
<evidence type="ECO:0000256" key="7">
    <source>
        <dbReference type="ARBA" id="ARBA00022918"/>
    </source>
</evidence>
<evidence type="ECO:0000256" key="1">
    <source>
        <dbReference type="ARBA" id="ARBA00022722"/>
    </source>
</evidence>
<dbReference type="InterPro" id="IPR057670">
    <property type="entry name" value="SH3_retrovirus"/>
</dbReference>
<keyword evidence="9" id="KW-0233">DNA recombination</keyword>
<keyword evidence="8" id="KW-0808">Transferase</keyword>
<dbReference type="InterPro" id="IPR036397">
    <property type="entry name" value="RNaseH_sf"/>
</dbReference>
<dbReference type="InterPro" id="IPR025724">
    <property type="entry name" value="GAG-pre-integrase_dom"/>
</dbReference>
<dbReference type="GO" id="GO:0003964">
    <property type="term" value="F:RNA-directed DNA polymerase activity"/>
    <property type="evidence" value="ECO:0007669"/>
    <property type="project" value="UniProtKB-KW"/>
</dbReference>
<keyword evidence="2" id="KW-0479">Metal-binding</keyword>
<proteinExistence type="predicted"/>
<evidence type="ECO:0000256" key="6">
    <source>
        <dbReference type="ARBA" id="ARBA00022908"/>
    </source>
</evidence>
<dbReference type="Pfam" id="PF25597">
    <property type="entry name" value="SH3_retrovirus"/>
    <property type="match status" value="1"/>
</dbReference>
<dbReference type="InterPro" id="IPR012337">
    <property type="entry name" value="RNaseH-like_sf"/>
</dbReference>
<evidence type="ECO:0000259" key="10">
    <source>
        <dbReference type="PROSITE" id="PS50994"/>
    </source>
</evidence>
<keyword evidence="3" id="KW-0255">Endonuclease</keyword>
<dbReference type="PROSITE" id="PS50994">
    <property type="entry name" value="INTEGRASE"/>
    <property type="match status" value="1"/>
</dbReference>
<evidence type="ECO:0000256" key="2">
    <source>
        <dbReference type="ARBA" id="ARBA00022723"/>
    </source>
</evidence>
<dbReference type="EMBL" id="BKCJ010334360">
    <property type="protein sequence ID" value="GEZ86585.1"/>
    <property type="molecule type" value="Genomic_DNA"/>
</dbReference>
<dbReference type="AlphaFoldDB" id="A0A699IUB2"/>
<gene>
    <name evidence="11" type="ORF">Tci_558558</name>
</gene>
<dbReference type="InterPro" id="IPR001584">
    <property type="entry name" value="Integrase_cat-core"/>
</dbReference>
<dbReference type="GO" id="GO:0016787">
    <property type="term" value="F:hydrolase activity"/>
    <property type="evidence" value="ECO:0007669"/>
    <property type="project" value="UniProtKB-KW"/>
</dbReference>
<organism evidence="11">
    <name type="scientific">Tanacetum cinerariifolium</name>
    <name type="common">Dalmatian daisy</name>
    <name type="synonym">Chrysanthemum cinerariifolium</name>
    <dbReference type="NCBI Taxonomy" id="118510"/>
    <lineage>
        <taxon>Eukaryota</taxon>
        <taxon>Viridiplantae</taxon>
        <taxon>Streptophyta</taxon>
        <taxon>Embryophyta</taxon>
        <taxon>Tracheophyta</taxon>
        <taxon>Spermatophyta</taxon>
        <taxon>Magnoliopsida</taxon>
        <taxon>eudicotyledons</taxon>
        <taxon>Gunneridae</taxon>
        <taxon>Pentapetalae</taxon>
        <taxon>asterids</taxon>
        <taxon>campanulids</taxon>
        <taxon>Asterales</taxon>
        <taxon>Asteraceae</taxon>
        <taxon>Asteroideae</taxon>
        <taxon>Anthemideae</taxon>
        <taxon>Anthemidinae</taxon>
        <taxon>Tanacetum</taxon>
    </lineage>
</organism>
<dbReference type="GO" id="GO:0004519">
    <property type="term" value="F:endonuclease activity"/>
    <property type="evidence" value="ECO:0007669"/>
    <property type="project" value="UniProtKB-KW"/>
</dbReference>
<evidence type="ECO:0000256" key="4">
    <source>
        <dbReference type="ARBA" id="ARBA00022801"/>
    </source>
</evidence>
<evidence type="ECO:0000256" key="5">
    <source>
        <dbReference type="ARBA" id="ARBA00022842"/>
    </source>
</evidence>
<dbReference type="GO" id="GO:0046872">
    <property type="term" value="F:metal ion binding"/>
    <property type="evidence" value="ECO:0007669"/>
    <property type="project" value="UniProtKB-KW"/>
</dbReference>
<keyword evidence="4" id="KW-0378">Hydrolase</keyword>
<keyword evidence="8" id="KW-0548">Nucleotidyltransferase</keyword>
<comment type="caution">
    <text evidence="11">The sequence shown here is derived from an EMBL/GenBank/DDBJ whole genome shotgun (WGS) entry which is preliminary data.</text>
</comment>
<dbReference type="GO" id="GO:0003887">
    <property type="term" value="F:DNA-directed DNA polymerase activity"/>
    <property type="evidence" value="ECO:0007669"/>
    <property type="project" value="UniProtKB-KW"/>
</dbReference>
<feature type="domain" description="Integrase catalytic" evidence="10">
    <location>
        <begin position="467"/>
        <end position="569"/>
    </location>
</feature>
<dbReference type="SUPFAM" id="SSF53098">
    <property type="entry name" value="Ribonuclease H-like"/>
    <property type="match status" value="1"/>
</dbReference>
<dbReference type="PANTHER" id="PTHR42648">
    <property type="entry name" value="TRANSPOSASE, PUTATIVE-RELATED"/>
    <property type="match status" value="1"/>
</dbReference>
<dbReference type="InterPro" id="IPR039537">
    <property type="entry name" value="Retrotran_Ty1/copia-like"/>
</dbReference>
<keyword evidence="1" id="KW-0540">Nuclease</keyword>
<evidence type="ECO:0000256" key="3">
    <source>
        <dbReference type="ARBA" id="ARBA00022759"/>
    </source>
</evidence>
<dbReference type="GO" id="GO:0006310">
    <property type="term" value="P:DNA recombination"/>
    <property type="evidence" value="ECO:0007669"/>
    <property type="project" value="UniProtKB-KW"/>
</dbReference>
<sequence>ETISILSKQKEAQIKLYKTREDKELDKVIELENKVKVLDNIVYKTGQSVQTMNMLNNKCRTSFAKPEFLKKAQRANPYLYDIGLETELSKSKMMSTSFESVQKHAINLELELQQCKEKIKNDKSFKVNQTKDFCKEREQYFEIQDLKAQLQDKGIVISELKKLIEKLKRKSVDTKFEKSSVIRQPKAFKSKRPSVLGKPTTFSNSFGRKDFSKSTLVTQTHVLNDFSKPVTAHTLPTNKKSILKNTNMLAPGLYKIHTYHIQTRTSQLPQDSRKTNKRVSFSTGVIPTTSVSRPQLKSNPRGDRLVEIVLFIVDFGCSKHMTGNLKLLINFVKKFLGSRVYYVEELNHNLFSIGQFCDVDLEVAFRKSTCYIRDLKGNDLLTGSRGTDLYSITLQDTNCPNLIFIMAKASSSQAWLWHRRLSHLNFDTINLLSKNDIVVGLPKLKFVKDHLCSSCELGKAKRKSFHTKLTPSSKRQLQLLHMNLCGPMRVASINGKRYVLVIIDDYSRYTWTHFLRSKDETPKVLLNFLRLVQRGLQAQVRVVRTDKGMEFLNQTLHAYFAAEWIHHQTDGENLDKMKEKGNECIFVGYSNQSRAYRVFNKRTRVIMESMHVNFNELPQMASNQISSDPALECQSMALNHDSLSPANQRQANVPQADRTVITSNELDLLFSPMFDELLNGSSKVVSKSSVISAADAPNQRQNHTTPLNIHTTPAPTCQVSTLAPTVISSENINQAVTYAKNDQVADNKFINIFSTLVQDQGETSSRHVDSSNMHTFYQRYPSENRWTKDHPLETEPKNIKETMADSAWIESMQKELHQFD</sequence>